<gene>
    <name evidence="3" type="primary">sepH</name>
    <name evidence="3" type="ORF">QPX45_05420</name>
</gene>
<evidence type="ECO:0000313" key="3">
    <source>
        <dbReference type="EMBL" id="MDK4300690.1"/>
    </source>
</evidence>
<dbReference type="RefSeq" id="WP_018121174.1">
    <property type="nucleotide sequence ID" value="NZ_CABIYR010000010.1"/>
</dbReference>
<dbReference type="NCBIfam" id="NF040712">
    <property type="entry name" value="SepH"/>
    <property type="match status" value="1"/>
</dbReference>
<sequence length="486" mass="52440">MHQLAFEGHDLHASVLYFRDEDGQSYELPVSDELLRVLGAHAAPSQTAGATGSASHSGSDSAVTIIEQVDPTDTATDTAQDTERAYTERANNALSASSQDHHAGTDNEHDGNTAPNLAAVPSSSSTTNENSDGSTDGAAHMPDANSSAQQEPKPEIPHMVPTGGNQGASGGGRGMADRDRSRNQPMSMRPNQIQQRIRAGASAQELADEMGVDVSRVEPFAHPVILERERIAEMAKQAHPVRDGGPDRLTLWEVLATSFAARGHSLADAHWDAHRSVAGEPWTIEVTWTAGLSQNSAQWLFHRHPTSADTVEPRNPVAADLVDPDFIQPVRSVTSLTRPQRVGDDARDAYNAGFDGLISGDQLPEDELSAHKQRKRAGSHPLQTADTSRNAIDNPGSRSGDEEDTRDDIPVVADGDGTADETSDRTDRTDTEQTNGDPANDGQAQDNEFLQHPDSEAPKKRRRKATTPHWEDVLLGVRANTKRPRR</sequence>
<dbReference type="Proteomes" id="UP001243856">
    <property type="component" value="Unassembled WGS sequence"/>
</dbReference>
<evidence type="ECO:0000313" key="4">
    <source>
        <dbReference type="Proteomes" id="UP001243856"/>
    </source>
</evidence>
<proteinExistence type="predicted"/>
<protein>
    <submittedName>
        <fullName evidence="3">Septation protein SepH</fullName>
    </submittedName>
</protein>
<evidence type="ECO:0000256" key="1">
    <source>
        <dbReference type="SAM" id="MobiDB-lite"/>
    </source>
</evidence>
<keyword evidence="4" id="KW-1185">Reference proteome</keyword>
<dbReference type="EMBL" id="JASNVK010000007">
    <property type="protein sequence ID" value="MDK4300690.1"/>
    <property type="molecule type" value="Genomic_DNA"/>
</dbReference>
<dbReference type="GeneID" id="77083176"/>
<dbReference type="InterPro" id="IPR021421">
    <property type="entry name" value="DUF3071"/>
</dbReference>
<organism evidence="3 4">
    <name type="scientific">Corynebacterium propinquum</name>
    <dbReference type="NCBI Taxonomy" id="43769"/>
    <lineage>
        <taxon>Bacteria</taxon>
        <taxon>Bacillati</taxon>
        <taxon>Actinomycetota</taxon>
        <taxon>Actinomycetes</taxon>
        <taxon>Mycobacteriales</taxon>
        <taxon>Corynebacteriaceae</taxon>
        <taxon>Corynebacterium</taxon>
    </lineage>
</organism>
<comment type="caution">
    <text evidence="3">The sequence shown here is derived from an EMBL/GenBank/DDBJ whole genome shotgun (WGS) entry which is preliminary data.</text>
</comment>
<feature type="compositionally biased region" description="Gly residues" evidence="1">
    <location>
        <begin position="164"/>
        <end position="174"/>
    </location>
</feature>
<feature type="compositionally biased region" description="Basic and acidic residues" evidence="1">
    <location>
        <begin position="99"/>
        <end position="111"/>
    </location>
</feature>
<dbReference type="Pfam" id="PF11268">
    <property type="entry name" value="DUF3071"/>
    <property type="match status" value="1"/>
</dbReference>
<reference evidence="3 4" key="1">
    <citation type="submission" date="2023-05" db="EMBL/GenBank/DDBJ databases">
        <title>Metabolic capabilities are highly conserved among human nasal-associated Corynebacterium species in pangenomic analyses.</title>
        <authorList>
            <person name="Tran T.H."/>
            <person name="Roberts A.Q."/>
            <person name="Escapa I.F."/>
            <person name="Gao W."/>
            <person name="Conlan S."/>
            <person name="Kong H."/>
            <person name="Segre J.A."/>
            <person name="Kelly M.S."/>
            <person name="Lemon K.P."/>
        </authorList>
    </citation>
    <scope>NUCLEOTIDE SEQUENCE [LARGE SCALE GENOMIC DNA]</scope>
    <source>
        <strain evidence="3 4">KPL2811</strain>
    </source>
</reference>
<feature type="compositionally biased region" description="Polar residues" evidence="1">
    <location>
        <begin position="381"/>
        <end position="391"/>
    </location>
</feature>
<feature type="domain" description="DUF3071" evidence="2">
    <location>
        <begin position="1"/>
        <end position="301"/>
    </location>
</feature>
<feature type="compositionally biased region" description="Polar residues" evidence="1">
    <location>
        <begin position="121"/>
        <end position="134"/>
    </location>
</feature>
<dbReference type="InterPro" id="IPR047682">
    <property type="entry name" value="SepH-like"/>
</dbReference>
<feature type="region of interest" description="Disordered" evidence="1">
    <location>
        <begin position="92"/>
        <end position="196"/>
    </location>
</feature>
<feature type="compositionally biased region" description="Polar residues" evidence="1">
    <location>
        <begin position="183"/>
        <end position="195"/>
    </location>
</feature>
<feature type="region of interest" description="Disordered" evidence="1">
    <location>
        <begin position="368"/>
        <end position="486"/>
    </location>
</feature>
<feature type="compositionally biased region" description="Basic and acidic residues" evidence="1">
    <location>
        <begin position="422"/>
        <end position="431"/>
    </location>
</feature>
<feature type="compositionally biased region" description="Basic and acidic residues" evidence="1">
    <location>
        <begin position="449"/>
        <end position="458"/>
    </location>
</feature>
<evidence type="ECO:0000259" key="2">
    <source>
        <dbReference type="Pfam" id="PF11268"/>
    </source>
</evidence>
<accession>A0ABT7G1V3</accession>
<name>A0ABT7G1V3_9CORY</name>